<dbReference type="InterPro" id="IPR008969">
    <property type="entry name" value="CarboxyPept-like_regulatory"/>
</dbReference>
<gene>
    <name evidence="15" type="ORF">DCO56_25610</name>
</gene>
<evidence type="ECO:0000256" key="11">
    <source>
        <dbReference type="RuleBase" id="RU003357"/>
    </source>
</evidence>
<evidence type="ECO:0000256" key="8">
    <source>
        <dbReference type="ARBA" id="ARBA00023170"/>
    </source>
</evidence>
<dbReference type="InterPro" id="IPR012910">
    <property type="entry name" value="Plug_dom"/>
</dbReference>
<feature type="chain" id="PRO_5016960171" evidence="12">
    <location>
        <begin position="22"/>
        <end position="1075"/>
    </location>
</feature>
<evidence type="ECO:0000256" key="7">
    <source>
        <dbReference type="ARBA" id="ARBA00023136"/>
    </source>
</evidence>
<dbReference type="Gene3D" id="2.170.130.10">
    <property type="entry name" value="TonB-dependent receptor, plug domain"/>
    <property type="match status" value="1"/>
</dbReference>
<dbReference type="Gene3D" id="2.60.40.1120">
    <property type="entry name" value="Carboxypeptidase-like, regulatory domain"/>
    <property type="match status" value="1"/>
</dbReference>
<keyword evidence="16" id="KW-1185">Reference proteome</keyword>
<comment type="similarity">
    <text evidence="10 11">Belongs to the TonB-dependent receptor family.</text>
</comment>
<dbReference type="GO" id="GO:0015344">
    <property type="term" value="F:siderophore uptake transmembrane transporter activity"/>
    <property type="evidence" value="ECO:0007669"/>
    <property type="project" value="TreeGrafter"/>
</dbReference>
<evidence type="ECO:0000256" key="12">
    <source>
        <dbReference type="SAM" id="SignalP"/>
    </source>
</evidence>
<evidence type="ECO:0000259" key="13">
    <source>
        <dbReference type="Pfam" id="PF00593"/>
    </source>
</evidence>
<evidence type="ECO:0000256" key="4">
    <source>
        <dbReference type="ARBA" id="ARBA00022692"/>
    </source>
</evidence>
<dbReference type="AlphaFoldDB" id="A0A363NLM8"/>
<dbReference type="InterPro" id="IPR037066">
    <property type="entry name" value="Plug_dom_sf"/>
</dbReference>
<dbReference type="InterPro" id="IPR023996">
    <property type="entry name" value="TonB-dep_OMP_SusC/RagA"/>
</dbReference>
<dbReference type="OrthoDB" id="9768177at2"/>
<evidence type="ECO:0000256" key="2">
    <source>
        <dbReference type="ARBA" id="ARBA00022448"/>
    </source>
</evidence>
<protein>
    <submittedName>
        <fullName evidence="15">SusC/RagA family TonB-linked outer membrane protein</fullName>
    </submittedName>
</protein>
<proteinExistence type="inferred from homology"/>
<feature type="signal peptide" evidence="12">
    <location>
        <begin position="1"/>
        <end position="21"/>
    </location>
</feature>
<keyword evidence="2 10" id="KW-0813">Transport</keyword>
<dbReference type="NCBIfam" id="TIGR04056">
    <property type="entry name" value="OMP_RagA_SusC"/>
    <property type="match status" value="1"/>
</dbReference>
<dbReference type="InterPro" id="IPR023997">
    <property type="entry name" value="TonB-dep_OMP_SusC/RagA_CS"/>
</dbReference>
<dbReference type="Gene3D" id="2.40.170.20">
    <property type="entry name" value="TonB-dependent receptor, beta-barrel domain"/>
    <property type="match status" value="1"/>
</dbReference>
<sequence>MKQTLLSFLVGGMILTSVAFAQEKKISGRVTSADGKAIPGVTVVVQGTNQATQTDADGNYSLNVPAGKVVVFRSVGFDDKTIIVNNNSTVFNVSLSGQDNALEEVVVTGMGQSRQKRALSYATQEVKGEKLTEAANSNLATALQGKVSGVQVTPSSGMPGASANITIRGARSFTGNNSPLYVVDGLPISSTSDVSTGNSVSGADYSSRGLDIDPNDIESINILKGQAASALYGMRASNGVIIITTKSGKGKQGKPQISYNSNVSFDKVSVLPDFQTTYAQGVNGKYGANTGYLSSMSWGPKIPELANDAIYGGNVDNSYTKQYGKHEGMYYVPQRANAGLDPWATPQVYNNAKDFFNVGNTFNNSFNIVQGFEKGSYAMSLGATNANGIVPSTGMDRYTAKLSGEAKLSEKWTTGFTGNYVNSHISKQTGANNGIIATLYGAPASYDLKGIPSSYLNNPTKQNTYRGTTGFDGVYWATEHNKFTEDTQRFFGNGFGQYATNLGENQKLTLKYQAGVDSYTSNYTDLWGYGHANGKGEVENYHFSVTEWNSLGTAAYNWKINDDLVFDAMVGNEIVNRNRRRDYGYGMNFNFPGWDNINNASTVTAEQTLRHTRTFGTFGSLALAYRNMLFLNATGRNDIVSSMPRNNRSFFYPSVSAGFVFTELDAVKNSVLTMGKLRASYAEVGQAGDYYENYFDKPTYGGGFSSGTPILYPINSDGVTSYTSYPIVYDPNLKPQNTQAFELGTDLTFWNGLINLNYTFSRQNVKDQIFEVPLAASTGYSSLVTNGGKIHTNSHELTLAVAPYRSGDFKWDFAFNFTKIDNYVDELKEGVNSIFMGGFVEPQVRAGIGYKFPVIYGVSYLRNDAGQIIVDKDGLPLAGEEKVIGSVSPDFNLGFNTNFEYKKIRLSAVLDWKQGGQMYHGTSNTLNVYGVTQKTADFRDGNGFLFEEAAVKEVAPGQYASNDIMIDANPTFDANGKVNNVSTYDYFNRLSNISEAGIRGTSFVKLREIAVGYPVYQNSKIKVDVNAFARNIILWSELKGFDPEVSQGNTNMSGAFERFSLPGTSSYGLGVNVKF</sequence>
<keyword evidence="3 10" id="KW-1134">Transmembrane beta strand</keyword>
<evidence type="ECO:0000256" key="3">
    <source>
        <dbReference type="ARBA" id="ARBA00022452"/>
    </source>
</evidence>
<dbReference type="Proteomes" id="UP000250831">
    <property type="component" value="Unassembled WGS sequence"/>
</dbReference>
<keyword evidence="8" id="KW-0675">Receptor</keyword>
<dbReference type="Pfam" id="PF00593">
    <property type="entry name" value="TonB_dep_Rec_b-barrel"/>
    <property type="match status" value="1"/>
</dbReference>
<keyword evidence="6 11" id="KW-0798">TonB box</keyword>
<dbReference type="EMBL" id="QCXX01000009">
    <property type="protein sequence ID" value="PUV21718.1"/>
    <property type="molecule type" value="Genomic_DNA"/>
</dbReference>
<evidence type="ECO:0000256" key="9">
    <source>
        <dbReference type="ARBA" id="ARBA00023237"/>
    </source>
</evidence>
<comment type="subcellular location">
    <subcellularLocation>
        <location evidence="1 10">Cell outer membrane</location>
        <topology evidence="1 10">Multi-pass membrane protein</topology>
    </subcellularLocation>
</comment>
<keyword evidence="4 10" id="KW-0812">Transmembrane</keyword>
<keyword evidence="5 12" id="KW-0732">Signal</keyword>
<name>A0A363NLM8_9SPHI</name>
<dbReference type="SUPFAM" id="SSF56935">
    <property type="entry name" value="Porins"/>
    <property type="match status" value="1"/>
</dbReference>
<feature type="domain" description="TonB-dependent receptor-like beta-barrel" evidence="13">
    <location>
        <begin position="457"/>
        <end position="913"/>
    </location>
</feature>
<evidence type="ECO:0000256" key="10">
    <source>
        <dbReference type="PROSITE-ProRule" id="PRU01360"/>
    </source>
</evidence>
<evidence type="ECO:0000313" key="15">
    <source>
        <dbReference type="EMBL" id="PUV21718.1"/>
    </source>
</evidence>
<feature type="domain" description="TonB-dependent receptor plug" evidence="14">
    <location>
        <begin position="116"/>
        <end position="240"/>
    </location>
</feature>
<dbReference type="GO" id="GO:0044718">
    <property type="term" value="P:siderophore transmembrane transport"/>
    <property type="evidence" value="ECO:0007669"/>
    <property type="project" value="TreeGrafter"/>
</dbReference>
<reference evidence="15 16" key="1">
    <citation type="submission" date="2018-04" db="EMBL/GenBank/DDBJ databases">
        <title>Sphingobacterium sp. M46 Genome.</title>
        <authorList>
            <person name="Cheng J."/>
            <person name="Li Y."/>
        </authorList>
    </citation>
    <scope>NUCLEOTIDE SEQUENCE [LARGE SCALE GENOMIC DNA]</scope>
    <source>
        <strain evidence="15 16">M46</strain>
    </source>
</reference>
<dbReference type="GO" id="GO:0009279">
    <property type="term" value="C:cell outer membrane"/>
    <property type="evidence" value="ECO:0007669"/>
    <property type="project" value="UniProtKB-SubCell"/>
</dbReference>
<dbReference type="Pfam" id="PF07715">
    <property type="entry name" value="Plug"/>
    <property type="match status" value="1"/>
</dbReference>
<dbReference type="PANTHER" id="PTHR30069:SF29">
    <property type="entry name" value="HEMOGLOBIN AND HEMOGLOBIN-HAPTOGLOBIN-BINDING PROTEIN 1-RELATED"/>
    <property type="match status" value="1"/>
</dbReference>
<organism evidence="15 16">
    <name type="scientific">Sphingobacterium athyrii</name>
    <dbReference type="NCBI Taxonomy" id="2152717"/>
    <lineage>
        <taxon>Bacteria</taxon>
        <taxon>Pseudomonadati</taxon>
        <taxon>Bacteroidota</taxon>
        <taxon>Sphingobacteriia</taxon>
        <taxon>Sphingobacteriales</taxon>
        <taxon>Sphingobacteriaceae</taxon>
        <taxon>Sphingobacterium</taxon>
    </lineage>
</organism>
<comment type="caution">
    <text evidence="15">The sequence shown here is derived from an EMBL/GenBank/DDBJ whole genome shotgun (WGS) entry which is preliminary data.</text>
</comment>
<evidence type="ECO:0000256" key="6">
    <source>
        <dbReference type="ARBA" id="ARBA00023077"/>
    </source>
</evidence>
<accession>A0A363NLM8</accession>
<dbReference type="InterPro" id="IPR000531">
    <property type="entry name" value="Beta-barrel_TonB"/>
</dbReference>
<keyword evidence="9 10" id="KW-0998">Cell outer membrane</keyword>
<evidence type="ECO:0000256" key="5">
    <source>
        <dbReference type="ARBA" id="ARBA00022729"/>
    </source>
</evidence>
<keyword evidence="7 10" id="KW-0472">Membrane</keyword>
<dbReference type="RefSeq" id="WP_108636541.1">
    <property type="nucleotide sequence ID" value="NZ_QCXX01000009.1"/>
</dbReference>
<evidence type="ECO:0000313" key="16">
    <source>
        <dbReference type="Proteomes" id="UP000250831"/>
    </source>
</evidence>
<dbReference type="SUPFAM" id="SSF49464">
    <property type="entry name" value="Carboxypeptidase regulatory domain-like"/>
    <property type="match status" value="1"/>
</dbReference>
<evidence type="ECO:0000259" key="14">
    <source>
        <dbReference type="Pfam" id="PF07715"/>
    </source>
</evidence>
<dbReference type="PANTHER" id="PTHR30069">
    <property type="entry name" value="TONB-DEPENDENT OUTER MEMBRANE RECEPTOR"/>
    <property type="match status" value="1"/>
</dbReference>
<dbReference type="NCBIfam" id="TIGR04057">
    <property type="entry name" value="SusC_RagA_signa"/>
    <property type="match status" value="1"/>
</dbReference>
<evidence type="ECO:0000256" key="1">
    <source>
        <dbReference type="ARBA" id="ARBA00004571"/>
    </source>
</evidence>
<dbReference type="InterPro" id="IPR036942">
    <property type="entry name" value="Beta-barrel_TonB_sf"/>
</dbReference>
<dbReference type="InterPro" id="IPR039426">
    <property type="entry name" value="TonB-dep_rcpt-like"/>
</dbReference>
<dbReference type="Pfam" id="PF13715">
    <property type="entry name" value="CarbopepD_reg_2"/>
    <property type="match status" value="1"/>
</dbReference>
<dbReference type="PROSITE" id="PS52016">
    <property type="entry name" value="TONB_DEPENDENT_REC_3"/>
    <property type="match status" value="1"/>
</dbReference>